<feature type="domain" description="Tyr recombinase" evidence="2">
    <location>
        <begin position="210"/>
        <end position="407"/>
    </location>
</feature>
<sequence length="407" mass="47115">MAQAKSDFKHLSINTLKLKEGVFYQIRLSAKLGRKTIGCGSHKIQALNIALLVDEEISKQVAAGDSVDIDTLKELVRGKLESYKEEKKGIIRVVEKDDLCVLWDKYVAFHRDTKQWGESYIYTHIQTITNLVEQCPHQRLEKKQEIVQWLFGDKTRSVKTSKDRFKLIVAAIDWCSVQGIIPRKWGIEYRDLLNSISVKGHIADNTDEDGNIDIFKVVEVYAIIDALRTERFARCKTTHSQYWQYVYFCWLTGCRPSEAVALKWNNVNLEKRQIKFCEGEVYASGKLIKKKGTKTEASRIFPINDELRELLASCQSHAKQKGYVFTNRKGNQISQQAIYSVWKTVLKGLNIRYRIPYQLRHTMISYHANNDFPIQKLAALVGNSEEVIREHYLRLDIERITLPNVIK</sequence>
<comment type="caution">
    <text evidence="3">The sequence shown here is derived from an EMBL/GenBank/DDBJ whole genome shotgun (WGS) entry which is preliminary data.</text>
</comment>
<dbReference type="InterPro" id="IPR050090">
    <property type="entry name" value="Tyrosine_recombinase_XerCD"/>
</dbReference>
<organism evidence="3 4">
    <name type="scientific">Nostoc punctiforme FACHB-252</name>
    <dbReference type="NCBI Taxonomy" id="1357509"/>
    <lineage>
        <taxon>Bacteria</taxon>
        <taxon>Bacillati</taxon>
        <taxon>Cyanobacteriota</taxon>
        <taxon>Cyanophyceae</taxon>
        <taxon>Nostocales</taxon>
        <taxon>Nostocaceae</taxon>
        <taxon>Nostoc</taxon>
    </lineage>
</organism>
<reference evidence="3 4" key="1">
    <citation type="journal article" date="2020" name="ISME J.">
        <title>Comparative genomics reveals insights into cyanobacterial evolution and habitat adaptation.</title>
        <authorList>
            <person name="Chen M.Y."/>
            <person name="Teng W.K."/>
            <person name="Zhao L."/>
            <person name="Hu C.X."/>
            <person name="Zhou Y.K."/>
            <person name="Han B.P."/>
            <person name="Song L.R."/>
            <person name="Shu W.S."/>
        </authorList>
    </citation>
    <scope>NUCLEOTIDE SEQUENCE [LARGE SCALE GENOMIC DNA]</scope>
    <source>
        <strain evidence="3 4">FACHB-252</strain>
    </source>
</reference>
<evidence type="ECO:0000259" key="2">
    <source>
        <dbReference type="PROSITE" id="PS51898"/>
    </source>
</evidence>
<keyword evidence="1" id="KW-0233">DNA recombination</keyword>
<evidence type="ECO:0000313" key="3">
    <source>
        <dbReference type="EMBL" id="MBD2611523.1"/>
    </source>
</evidence>
<evidence type="ECO:0000256" key="1">
    <source>
        <dbReference type="ARBA" id="ARBA00023172"/>
    </source>
</evidence>
<dbReference type="SUPFAM" id="SSF56349">
    <property type="entry name" value="DNA breaking-rejoining enzymes"/>
    <property type="match status" value="1"/>
</dbReference>
<dbReference type="Pfam" id="PF00589">
    <property type="entry name" value="Phage_integrase"/>
    <property type="match status" value="1"/>
</dbReference>
<evidence type="ECO:0000313" key="4">
    <source>
        <dbReference type="Proteomes" id="UP000606396"/>
    </source>
</evidence>
<accession>A0ABR8H6Z5</accession>
<dbReference type="RefSeq" id="WP_190949240.1">
    <property type="nucleotide sequence ID" value="NZ_JACJTC010000006.1"/>
</dbReference>
<protein>
    <submittedName>
        <fullName evidence="3">Site-specific integrase</fullName>
    </submittedName>
</protein>
<name>A0ABR8H6Z5_NOSPU</name>
<dbReference type="InterPro" id="IPR011010">
    <property type="entry name" value="DNA_brk_join_enz"/>
</dbReference>
<proteinExistence type="predicted"/>
<dbReference type="InterPro" id="IPR002104">
    <property type="entry name" value="Integrase_catalytic"/>
</dbReference>
<keyword evidence="4" id="KW-1185">Reference proteome</keyword>
<dbReference type="Proteomes" id="UP000606396">
    <property type="component" value="Unassembled WGS sequence"/>
</dbReference>
<dbReference type="CDD" id="cd01189">
    <property type="entry name" value="INT_ICEBs1_C_like"/>
    <property type="match status" value="1"/>
</dbReference>
<dbReference type="EMBL" id="JACJTC010000006">
    <property type="protein sequence ID" value="MBD2611523.1"/>
    <property type="molecule type" value="Genomic_DNA"/>
</dbReference>
<gene>
    <name evidence="3" type="ORF">H6G94_09600</name>
</gene>
<dbReference type="PROSITE" id="PS51898">
    <property type="entry name" value="TYR_RECOMBINASE"/>
    <property type="match status" value="1"/>
</dbReference>
<dbReference type="PANTHER" id="PTHR30349">
    <property type="entry name" value="PHAGE INTEGRASE-RELATED"/>
    <property type="match status" value="1"/>
</dbReference>
<dbReference type="Gene3D" id="1.10.443.10">
    <property type="entry name" value="Intergrase catalytic core"/>
    <property type="match status" value="1"/>
</dbReference>
<dbReference type="InterPro" id="IPR013762">
    <property type="entry name" value="Integrase-like_cat_sf"/>
</dbReference>